<organism evidence="1 4">
    <name type="scientific">Arthrobacter bambusae</name>
    <dbReference type="NCBI Taxonomy" id="1338426"/>
    <lineage>
        <taxon>Bacteria</taxon>
        <taxon>Bacillati</taxon>
        <taxon>Actinomycetota</taxon>
        <taxon>Actinomycetes</taxon>
        <taxon>Micrococcales</taxon>
        <taxon>Micrococcaceae</taxon>
        <taxon>Arthrobacter</taxon>
    </lineage>
</organism>
<comment type="caution">
    <text evidence="1">The sequence shown here is derived from an EMBL/GenBank/DDBJ whole genome shotgun (WGS) entry which is preliminary data.</text>
</comment>
<dbReference type="AlphaFoldDB" id="A0AAW8DA28"/>
<keyword evidence="3" id="KW-1185">Reference proteome</keyword>
<dbReference type="Proteomes" id="UP001242995">
    <property type="component" value="Unassembled WGS sequence"/>
</dbReference>
<dbReference type="RefSeq" id="WP_306958774.1">
    <property type="nucleotide sequence ID" value="NZ_JAUSRG010000001.1"/>
</dbReference>
<evidence type="ECO:0000313" key="2">
    <source>
        <dbReference type="EMBL" id="MDQ0180197.1"/>
    </source>
</evidence>
<sequence length="92" mass="10468">MQDLTEDEFDVRFTVIPDGRGEYVRATADDIDADSKHLWTVVDPDGYNNVLYAISGLHSVNRVGFLLTAEAWSRATTAIWFESHKHDEKDEP</sequence>
<gene>
    <name evidence="1" type="ORF">J2S90_000090</name>
    <name evidence="2" type="ORF">J2S93_001613</name>
</gene>
<dbReference type="EMBL" id="JAUSTF010000002">
    <property type="protein sequence ID" value="MDQ0180197.1"/>
    <property type="molecule type" value="Genomic_DNA"/>
</dbReference>
<accession>A0AAW8DA28</accession>
<evidence type="ECO:0000313" key="1">
    <source>
        <dbReference type="EMBL" id="MDP9903150.1"/>
    </source>
</evidence>
<name>A0AAW8DA28_9MICC</name>
<reference evidence="1 3" key="1">
    <citation type="submission" date="2023-07" db="EMBL/GenBank/DDBJ databases">
        <title>Sorghum-associated microbial communities from plants grown in Nebraska, USA.</title>
        <authorList>
            <person name="Schachtman D."/>
        </authorList>
    </citation>
    <scope>NUCLEOTIDE SEQUENCE</scope>
    <source>
        <strain evidence="1">DS1006</strain>
        <strain evidence="2 3">DS1016</strain>
    </source>
</reference>
<proteinExistence type="predicted"/>
<dbReference type="Proteomes" id="UP001230951">
    <property type="component" value="Unassembled WGS sequence"/>
</dbReference>
<evidence type="ECO:0000313" key="4">
    <source>
        <dbReference type="Proteomes" id="UP001242995"/>
    </source>
</evidence>
<dbReference type="EMBL" id="JAUSRG010000001">
    <property type="protein sequence ID" value="MDP9903150.1"/>
    <property type="molecule type" value="Genomic_DNA"/>
</dbReference>
<protein>
    <submittedName>
        <fullName evidence="1">Uncharacterized protein</fullName>
    </submittedName>
</protein>
<evidence type="ECO:0000313" key="3">
    <source>
        <dbReference type="Proteomes" id="UP001230951"/>
    </source>
</evidence>